<dbReference type="HOGENOM" id="CLU_3256996_0_0_0"/>
<accession>Q7UHZ7</accession>
<organism evidence="1 2">
    <name type="scientific">Rhodopirellula baltica (strain DSM 10527 / NCIMB 13988 / SH1)</name>
    <dbReference type="NCBI Taxonomy" id="243090"/>
    <lineage>
        <taxon>Bacteria</taxon>
        <taxon>Pseudomonadati</taxon>
        <taxon>Planctomycetota</taxon>
        <taxon>Planctomycetia</taxon>
        <taxon>Pirellulales</taxon>
        <taxon>Pirellulaceae</taxon>
        <taxon>Rhodopirellula</taxon>
    </lineage>
</organism>
<name>Q7UHZ7_RHOBA</name>
<dbReference type="EMBL" id="BX294155">
    <property type="protein sequence ID" value="CAD77820.1"/>
    <property type="molecule type" value="Genomic_DNA"/>
</dbReference>
<dbReference type="InParanoid" id="Q7UHZ7"/>
<sequence length="42" mass="4827">MLHMATKPMLWRDVRFTTCGTALLALHSAEIACSLQWGYRMD</sequence>
<proteinExistence type="predicted"/>
<evidence type="ECO:0000313" key="2">
    <source>
        <dbReference type="Proteomes" id="UP000001025"/>
    </source>
</evidence>
<evidence type="ECO:0000313" key="1">
    <source>
        <dbReference type="EMBL" id="CAD77820.1"/>
    </source>
</evidence>
<protein>
    <submittedName>
        <fullName evidence="1">Uncharacterized protein</fullName>
    </submittedName>
</protein>
<keyword evidence="2" id="KW-1185">Reference proteome</keyword>
<gene>
    <name evidence="1" type="ordered locus">RB12853</name>
</gene>
<dbReference type="Proteomes" id="UP000001025">
    <property type="component" value="Chromosome"/>
</dbReference>
<reference evidence="1 2" key="1">
    <citation type="journal article" date="2003" name="Proc. Natl. Acad. Sci. U.S.A.">
        <title>Complete genome sequence of the marine planctomycete Pirellula sp. strain 1.</title>
        <authorList>
            <person name="Gloeckner F.O."/>
            <person name="Kube M."/>
            <person name="Bauer M."/>
            <person name="Teeling H."/>
            <person name="Lombardot T."/>
            <person name="Ludwig W."/>
            <person name="Gade D."/>
            <person name="Beck A."/>
            <person name="Borzym K."/>
            <person name="Heitmann K."/>
            <person name="Rabus R."/>
            <person name="Schlesner H."/>
            <person name="Amann R."/>
            <person name="Reinhardt R."/>
        </authorList>
    </citation>
    <scope>NUCLEOTIDE SEQUENCE [LARGE SCALE GENOMIC DNA]</scope>
    <source>
        <strain evidence="2">DSM 10527 / NCIMB 13988 / SH1</strain>
    </source>
</reference>
<dbReference type="AlphaFoldDB" id="Q7UHZ7"/>
<dbReference type="KEGG" id="rba:RB12853"/>
<dbReference type="EnsemblBacteria" id="CAD77820">
    <property type="protein sequence ID" value="CAD77820"/>
    <property type="gene ID" value="RB12853"/>
</dbReference>